<feature type="domain" description="HTH LytTR-type" evidence="3">
    <location>
        <begin position="146"/>
        <end position="252"/>
    </location>
</feature>
<dbReference type="Gene3D" id="2.40.50.1020">
    <property type="entry name" value="LytTr DNA-binding domain"/>
    <property type="match status" value="1"/>
</dbReference>
<sequence>MKALIIEDEHHNAEIIRNHIEKFDNKITIVAYLKSNQEIIEWFKTNDQVDVVFSDIELLDGTVFSSLKENIIHCPIIFTTAYNTFYQEAFDTNGIGYLLKPVSYNRFAEAMQKFLNLKKQEEDNVNWNALAVSLLQNQSKNYKERIVIKNNDGISILNTVEIAAILAESGKCIAIDANGKEHPFKATISELIQELNPVVFFQINRGEIININFISKIENYFNDRLAIQIKNYKTRLTTSTSTTAEFKRWINQ</sequence>
<dbReference type="Pfam" id="PF04397">
    <property type="entry name" value="LytTR"/>
    <property type="match status" value="1"/>
</dbReference>
<feature type="modified residue" description="4-aspartylphosphate" evidence="1">
    <location>
        <position position="55"/>
    </location>
</feature>
<dbReference type="PANTHER" id="PTHR37299">
    <property type="entry name" value="TRANSCRIPTIONAL REGULATOR-RELATED"/>
    <property type="match status" value="1"/>
</dbReference>
<dbReference type="PROSITE" id="PS50110">
    <property type="entry name" value="RESPONSE_REGULATORY"/>
    <property type="match status" value="1"/>
</dbReference>
<reference evidence="4 5" key="1">
    <citation type="submission" date="2023-07" db="EMBL/GenBank/DDBJ databases">
        <title>Sorghum-associated microbial communities from plants grown in Nebraska, USA.</title>
        <authorList>
            <person name="Schachtman D."/>
        </authorList>
    </citation>
    <scope>NUCLEOTIDE SEQUENCE [LARGE SCALE GENOMIC DNA]</scope>
    <source>
        <strain evidence="4 5">3773</strain>
    </source>
</reference>
<dbReference type="SMART" id="SM00448">
    <property type="entry name" value="REC"/>
    <property type="match status" value="1"/>
</dbReference>
<evidence type="ECO:0000259" key="2">
    <source>
        <dbReference type="PROSITE" id="PS50110"/>
    </source>
</evidence>
<dbReference type="InterPro" id="IPR001789">
    <property type="entry name" value="Sig_transdc_resp-reg_receiver"/>
</dbReference>
<accession>A0ABU1TTM7</accession>
<evidence type="ECO:0000313" key="4">
    <source>
        <dbReference type="EMBL" id="MDR6969236.1"/>
    </source>
</evidence>
<dbReference type="PANTHER" id="PTHR37299:SF1">
    <property type="entry name" value="STAGE 0 SPORULATION PROTEIN A HOMOLOG"/>
    <property type="match status" value="1"/>
</dbReference>
<dbReference type="InterPro" id="IPR011006">
    <property type="entry name" value="CheY-like_superfamily"/>
</dbReference>
<protein>
    <submittedName>
        <fullName evidence="4">DNA-binding LytR/AlgR family response regulator</fullName>
    </submittedName>
</protein>
<dbReference type="RefSeq" id="WP_310028073.1">
    <property type="nucleotide sequence ID" value="NZ_JAVDVI010000017.1"/>
</dbReference>
<dbReference type="Pfam" id="PF00072">
    <property type="entry name" value="Response_reg"/>
    <property type="match status" value="1"/>
</dbReference>
<dbReference type="SUPFAM" id="SSF52172">
    <property type="entry name" value="CheY-like"/>
    <property type="match status" value="1"/>
</dbReference>
<evidence type="ECO:0000259" key="3">
    <source>
        <dbReference type="PROSITE" id="PS50930"/>
    </source>
</evidence>
<evidence type="ECO:0000313" key="5">
    <source>
        <dbReference type="Proteomes" id="UP001255185"/>
    </source>
</evidence>
<dbReference type="SMART" id="SM00850">
    <property type="entry name" value="LytTR"/>
    <property type="match status" value="1"/>
</dbReference>
<dbReference type="GO" id="GO:0003677">
    <property type="term" value="F:DNA binding"/>
    <property type="evidence" value="ECO:0007669"/>
    <property type="project" value="UniProtKB-KW"/>
</dbReference>
<dbReference type="InterPro" id="IPR007492">
    <property type="entry name" value="LytTR_DNA-bd_dom"/>
</dbReference>
<gene>
    <name evidence="4" type="ORF">J2X31_003263</name>
</gene>
<keyword evidence="4" id="KW-0238">DNA-binding</keyword>
<keyword evidence="1" id="KW-0597">Phosphoprotein</keyword>
<feature type="domain" description="Response regulatory" evidence="2">
    <location>
        <begin position="2"/>
        <end position="115"/>
    </location>
</feature>
<proteinExistence type="predicted"/>
<comment type="caution">
    <text evidence="4">The sequence shown here is derived from an EMBL/GenBank/DDBJ whole genome shotgun (WGS) entry which is preliminary data.</text>
</comment>
<dbReference type="Proteomes" id="UP001255185">
    <property type="component" value="Unassembled WGS sequence"/>
</dbReference>
<dbReference type="Gene3D" id="3.40.50.2300">
    <property type="match status" value="1"/>
</dbReference>
<dbReference type="EMBL" id="JAVDVI010000017">
    <property type="protein sequence ID" value="MDR6969236.1"/>
    <property type="molecule type" value="Genomic_DNA"/>
</dbReference>
<organism evidence="4 5">
    <name type="scientific">Flavobacterium arsenatis</name>
    <dbReference type="NCBI Taxonomy" id="1484332"/>
    <lineage>
        <taxon>Bacteria</taxon>
        <taxon>Pseudomonadati</taxon>
        <taxon>Bacteroidota</taxon>
        <taxon>Flavobacteriia</taxon>
        <taxon>Flavobacteriales</taxon>
        <taxon>Flavobacteriaceae</taxon>
        <taxon>Flavobacterium</taxon>
    </lineage>
</organism>
<dbReference type="PROSITE" id="PS50930">
    <property type="entry name" value="HTH_LYTTR"/>
    <property type="match status" value="1"/>
</dbReference>
<dbReference type="InterPro" id="IPR046947">
    <property type="entry name" value="LytR-like"/>
</dbReference>
<name>A0ABU1TTM7_9FLAO</name>
<evidence type="ECO:0000256" key="1">
    <source>
        <dbReference type="PROSITE-ProRule" id="PRU00169"/>
    </source>
</evidence>
<keyword evidence="5" id="KW-1185">Reference proteome</keyword>